<evidence type="ECO:0000313" key="9">
    <source>
        <dbReference type="Proteomes" id="UP000606193"/>
    </source>
</evidence>
<dbReference type="Pfam" id="PF12698">
    <property type="entry name" value="ABC2_membrane_3"/>
    <property type="match status" value="1"/>
</dbReference>
<feature type="region of interest" description="Disordered" evidence="5">
    <location>
        <begin position="53"/>
        <end position="72"/>
    </location>
</feature>
<evidence type="ECO:0000256" key="4">
    <source>
        <dbReference type="ARBA" id="ARBA00023136"/>
    </source>
</evidence>
<dbReference type="Proteomes" id="UP000606193">
    <property type="component" value="Unassembled WGS sequence"/>
</dbReference>
<dbReference type="RefSeq" id="WP_118678440.1">
    <property type="nucleotide sequence ID" value="NZ_JACRSX010000019.1"/>
</dbReference>
<dbReference type="PANTHER" id="PTHR43471">
    <property type="entry name" value="ABC TRANSPORTER PERMEASE"/>
    <property type="match status" value="1"/>
</dbReference>
<proteinExistence type="predicted"/>
<keyword evidence="4 6" id="KW-0472">Membrane</keyword>
<protein>
    <submittedName>
        <fullName evidence="8">ABC transporter permease</fullName>
    </submittedName>
</protein>
<name>A0ABR7N3W2_9FIRM</name>
<evidence type="ECO:0000256" key="2">
    <source>
        <dbReference type="ARBA" id="ARBA00022692"/>
    </source>
</evidence>
<evidence type="ECO:0000256" key="3">
    <source>
        <dbReference type="ARBA" id="ARBA00022989"/>
    </source>
</evidence>
<feature type="transmembrane region" description="Helical" evidence="6">
    <location>
        <begin position="348"/>
        <end position="366"/>
    </location>
</feature>
<feature type="transmembrane region" description="Helical" evidence="6">
    <location>
        <begin position="378"/>
        <end position="397"/>
    </location>
</feature>
<evidence type="ECO:0000259" key="7">
    <source>
        <dbReference type="Pfam" id="PF12698"/>
    </source>
</evidence>
<evidence type="ECO:0000313" key="8">
    <source>
        <dbReference type="EMBL" id="MBC8563296.1"/>
    </source>
</evidence>
<comment type="subcellular location">
    <subcellularLocation>
        <location evidence="1">Membrane</location>
        <topology evidence="1">Multi-pass membrane protein</topology>
    </subcellularLocation>
</comment>
<dbReference type="EMBL" id="JACRSX010000019">
    <property type="protein sequence ID" value="MBC8563296.1"/>
    <property type="molecule type" value="Genomic_DNA"/>
</dbReference>
<keyword evidence="9" id="KW-1185">Reference proteome</keyword>
<feature type="transmembrane region" description="Helical" evidence="6">
    <location>
        <begin position="21"/>
        <end position="42"/>
    </location>
</feature>
<gene>
    <name evidence="8" type="ORF">H8704_11785</name>
</gene>
<keyword evidence="2 6" id="KW-0812">Transmembrane</keyword>
<reference evidence="8 9" key="1">
    <citation type="submission" date="2020-08" db="EMBL/GenBank/DDBJ databases">
        <title>Genome public.</title>
        <authorList>
            <person name="Liu C."/>
            <person name="Sun Q."/>
        </authorList>
    </citation>
    <scope>NUCLEOTIDE SEQUENCE [LARGE SCALE GENOMIC DNA]</scope>
    <source>
        <strain evidence="8 9">NSJ-37</strain>
    </source>
</reference>
<evidence type="ECO:0000256" key="1">
    <source>
        <dbReference type="ARBA" id="ARBA00004141"/>
    </source>
</evidence>
<evidence type="ECO:0000256" key="5">
    <source>
        <dbReference type="SAM" id="MobiDB-lite"/>
    </source>
</evidence>
<keyword evidence="3 6" id="KW-1133">Transmembrane helix</keyword>
<feature type="transmembrane region" description="Helical" evidence="6">
    <location>
        <begin position="193"/>
        <end position="221"/>
    </location>
</feature>
<accession>A0ABR7N3W2</accession>
<dbReference type="InterPro" id="IPR013525">
    <property type="entry name" value="ABC2_TM"/>
</dbReference>
<comment type="caution">
    <text evidence="8">The sequence shown here is derived from an EMBL/GenBank/DDBJ whole genome shotgun (WGS) entry which is preliminary data.</text>
</comment>
<feature type="compositionally biased region" description="Basic and acidic residues" evidence="5">
    <location>
        <begin position="58"/>
        <end position="72"/>
    </location>
</feature>
<dbReference type="PANTHER" id="PTHR43471:SF3">
    <property type="entry name" value="ABC TRANSPORTER PERMEASE PROTEIN NATB"/>
    <property type="match status" value="1"/>
</dbReference>
<sequence length="423" mass="47155">MKRFFTIYEFELKSYLKNKSFTITTILLVVLLFAATFLPRFFDMSDMLGIEKTSTESGDNKDTSDKTKTDEKDKTKIGVVDETGILGDMSVLKQTFEDTDIVAMKTEKELKKAVKAEDVSAGFDVKDDLNYEYYVINRDMYDENQMIFEGLLSQVHQQLYCQKKGLDYATFAAEYDAPVNCTEKILGKDAGDNYWYCYVLVMVIFMMIILYGVMVATSVTVEKSNRSIEVLVTSVDAKYLLFGKVFAGATAAIVQISLILASALIGYNINHTYWGDKLDMILKIPGSVLAGFAVFGIGGFLFYAFLYGAMGALVSKTEDINKSAGTLQMLIMIVYFVVMFQLPTPDSVVMKVCSFLPFSSYSAMFVRIGMGSVTMAEIMTSAVILFVSTFAAGWLAAKIYRMGTLLYGNPIKLTTALKNLKNN</sequence>
<evidence type="ECO:0000256" key="6">
    <source>
        <dbReference type="SAM" id="Phobius"/>
    </source>
</evidence>
<feature type="transmembrane region" description="Helical" evidence="6">
    <location>
        <begin position="325"/>
        <end position="342"/>
    </location>
</feature>
<feature type="domain" description="ABC-2 type transporter transmembrane" evidence="7">
    <location>
        <begin position="19"/>
        <end position="397"/>
    </location>
</feature>
<feature type="transmembrane region" description="Helical" evidence="6">
    <location>
        <begin position="289"/>
        <end position="313"/>
    </location>
</feature>
<feature type="transmembrane region" description="Helical" evidence="6">
    <location>
        <begin position="241"/>
        <end position="269"/>
    </location>
</feature>
<organism evidence="8 9">
    <name type="scientific">Jutongia huaianensis</name>
    <dbReference type="NCBI Taxonomy" id="2763668"/>
    <lineage>
        <taxon>Bacteria</taxon>
        <taxon>Bacillati</taxon>
        <taxon>Bacillota</taxon>
        <taxon>Clostridia</taxon>
        <taxon>Lachnospirales</taxon>
        <taxon>Lachnospiraceae</taxon>
        <taxon>Jutongia</taxon>
    </lineage>
</organism>